<comment type="cofactor">
    <cofactor evidence="1">
        <name>Mg(2+)</name>
        <dbReference type="ChEBI" id="CHEBI:18420"/>
    </cofactor>
</comment>
<dbReference type="Pfam" id="PF13174">
    <property type="entry name" value="TPR_6"/>
    <property type="match status" value="1"/>
</dbReference>
<dbReference type="AlphaFoldDB" id="A0AAW8NHD9"/>
<dbReference type="Gene3D" id="3.30.70.270">
    <property type="match status" value="1"/>
</dbReference>
<dbReference type="PANTHER" id="PTHR45138">
    <property type="entry name" value="REGULATORY COMPONENTS OF SENSORY TRANSDUCTION SYSTEM"/>
    <property type="match status" value="1"/>
</dbReference>
<dbReference type="Proteomes" id="UP001271263">
    <property type="component" value="Unassembled WGS sequence"/>
</dbReference>
<evidence type="ECO:0000313" key="7">
    <source>
        <dbReference type="EMBL" id="MDR8522767.1"/>
    </source>
</evidence>
<dbReference type="Gene3D" id="1.25.40.10">
    <property type="entry name" value="Tetratricopeptide repeat domain"/>
    <property type="match status" value="2"/>
</dbReference>
<dbReference type="FunFam" id="3.30.70.270:FF:000001">
    <property type="entry name" value="Diguanylate cyclase domain protein"/>
    <property type="match status" value="1"/>
</dbReference>
<dbReference type="EMBL" id="JAPMLE010000001">
    <property type="protein sequence ID" value="MDR8522767.1"/>
    <property type="molecule type" value="Genomic_DNA"/>
</dbReference>
<organism evidence="7 9">
    <name type="scientific">Shewanella fidelis</name>
    <dbReference type="NCBI Taxonomy" id="173509"/>
    <lineage>
        <taxon>Bacteria</taxon>
        <taxon>Pseudomonadati</taxon>
        <taxon>Pseudomonadota</taxon>
        <taxon>Gammaproteobacteria</taxon>
        <taxon>Alteromonadales</taxon>
        <taxon>Shewanellaceae</taxon>
        <taxon>Shewanella</taxon>
    </lineage>
</organism>
<feature type="chain" id="PRO_5043768175" description="diguanylate cyclase" evidence="5">
    <location>
        <begin position="26"/>
        <end position="627"/>
    </location>
</feature>
<keyword evidence="4" id="KW-1133">Transmembrane helix</keyword>
<dbReference type="GO" id="GO:0043709">
    <property type="term" value="P:cell adhesion involved in single-species biofilm formation"/>
    <property type="evidence" value="ECO:0007669"/>
    <property type="project" value="TreeGrafter"/>
</dbReference>
<name>A0AAW8NHD9_9GAMM</name>
<evidence type="ECO:0000256" key="2">
    <source>
        <dbReference type="ARBA" id="ARBA00012528"/>
    </source>
</evidence>
<evidence type="ECO:0000256" key="4">
    <source>
        <dbReference type="SAM" id="Phobius"/>
    </source>
</evidence>
<evidence type="ECO:0000256" key="1">
    <source>
        <dbReference type="ARBA" id="ARBA00001946"/>
    </source>
</evidence>
<feature type="domain" description="GGDEF" evidence="6">
    <location>
        <begin position="497"/>
        <end position="627"/>
    </location>
</feature>
<dbReference type="Pfam" id="PF00990">
    <property type="entry name" value="GGDEF"/>
    <property type="match status" value="1"/>
</dbReference>
<dbReference type="EC" id="2.7.7.65" evidence="2"/>
<evidence type="ECO:0000313" key="8">
    <source>
        <dbReference type="EMBL" id="MDW4824845.1"/>
    </source>
</evidence>
<dbReference type="SMART" id="SM00267">
    <property type="entry name" value="GGDEF"/>
    <property type="match status" value="1"/>
</dbReference>
<accession>A0AAW8NHD9</accession>
<feature type="signal peptide" evidence="5">
    <location>
        <begin position="1"/>
        <end position="25"/>
    </location>
</feature>
<dbReference type="GO" id="GO:1902201">
    <property type="term" value="P:negative regulation of bacterial-type flagellum-dependent cell motility"/>
    <property type="evidence" value="ECO:0007669"/>
    <property type="project" value="TreeGrafter"/>
</dbReference>
<sequence length="627" mass="71123">MQKPLFLAKVFFIASLLLTSSLSFADAENNQKADAIFKAIDNGIAINDHQQYLSYINELDSLIEPNDAWRQLRKDRARCWSFDIYKEGQVAVALAFAEKALTNPLLAQYPSHKLDLMLCKTWYVEQSGDVDTALKGYNKAINDAYILEDLRLVADARSMRGYLHSYQGNFTHALEDLITAQSMYQNLNLPAWEELNLYEIANAYRRLGDQTSAIRYFKQLHRSKIASQNFDVANTISVSIAIAEEELGQLDRAKARFNEAYLYWGEKGEHMAQATVAVNMAGTLIKLAEFKQAQRYIDSAVEYISPSDEGFYAFLHLFQAQIYLNENKLAAAHTSVEKARSAFMRVKNITGLAQLQQLESDIFVKQNDWQQAYQSLNEYVNLHNELDKKLLSTHTTEMRTRFNADQIEQENKHLIENQQLRDIELAMLEQNKLQQWIIILLGGLILLIISIFAYKQNQKNKLLSTLALTDDLTQLPNRRYIYDKAEQLTEQAKNTQTPFSVISFDADNFKAINDNFGHEVGDLALKLLAKTCRNVLSSEQEAARVGGEEFLIILPNTDKAQAYKLARTLVQQVSNTDFKSFPPGFTLTISAGVAGLKTDDNLASLLKQADHALYQAKANGRNQAQMS</sequence>
<dbReference type="CDD" id="cd01949">
    <property type="entry name" value="GGDEF"/>
    <property type="match status" value="1"/>
</dbReference>
<dbReference type="GO" id="GO:0005886">
    <property type="term" value="C:plasma membrane"/>
    <property type="evidence" value="ECO:0007669"/>
    <property type="project" value="TreeGrafter"/>
</dbReference>
<keyword evidence="10" id="KW-1185">Reference proteome</keyword>
<keyword evidence="4" id="KW-0472">Membrane</keyword>
<dbReference type="PROSITE" id="PS50887">
    <property type="entry name" value="GGDEF"/>
    <property type="match status" value="1"/>
</dbReference>
<gene>
    <name evidence="7" type="ORF">OS133_03510</name>
    <name evidence="8" type="ORF">OS134_12315</name>
</gene>
<dbReference type="SUPFAM" id="SSF48452">
    <property type="entry name" value="TPR-like"/>
    <property type="match status" value="1"/>
</dbReference>
<dbReference type="InterPro" id="IPR043128">
    <property type="entry name" value="Rev_trsase/Diguanyl_cyclase"/>
</dbReference>
<dbReference type="InterPro" id="IPR050469">
    <property type="entry name" value="Diguanylate_Cyclase"/>
</dbReference>
<evidence type="ECO:0000313" key="10">
    <source>
        <dbReference type="Proteomes" id="UP001271263"/>
    </source>
</evidence>
<evidence type="ECO:0000256" key="3">
    <source>
        <dbReference type="ARBA" id="ARBA00034247"/>
    </source>
</evidence>
<feature type="transmembrane region" description="Helical" evidence="4">
    <location>
        <begin position="436"/>
        <end position="454"/>
    </location>
</feature>
<dbReference type="PANTHER" id="PTHR45138:SF9">
    <property type="entry name" value="DIGUANYLATE CYCLASE DGCM-RELATED"/>
    <property type="match status" value="1"/>
</dbReference>
<dbReference type="RefSeq" id="WP_310654029.1">
    <property type="nucleotide sequence ID" value="NZ_JAPMLA010000005.1"/>
</dbReference>
<evidence type="ECO:0000259" key="6">
    <source>
        <dbReference type="PROSITE" id="PS50887"/>
    </source>
</evidence>
<comment type="caution">
    <text evidence="7">The sequence shown here is derived from an EMBL/GenBank/DDBJ whole genome shotgun (WGS) entry which is preliminary data.</text>
</comment>
<dbReference type="EMBL" id="JAPMLD010000004">
    <property type="protein sequence ID" value="MDW4824845.1"/>
    <property type="molecule type" value="Genomic_DNA"/>
</dbReference>
<dbReference type="NCBIfam" id="TIGR00254">
    <property type="entry name" value="GGDEF"/>
    <property type="match status" value="1"/>
</dbReference>
<reference evidence="7" key="2">
    <citation type="submission" date="2022-11" db="EMBL/GenBank/DDBJ databases">
        <title>Prophages regulate Shewanella fidelis motility and biofilm formation: implications for gut colonization dynamics in Ciona robusta.</title>
        <authorList>
            <person name="Natarajan O."/>
            <person name="Gibboney S.L."/>
            <person name="Young M.N."/>
            <person name="Lim S.J."/>
            <person name="Pluta N."/>
            <person name="Atkinson C.G.F."/>
            <person name="Leigh B.A."/>
            <person name="Liberti A."/>
            <person name="Kees E."/>
            <person name="Breitbart M."/>
            <person name="Gralnick J."/>
            <person name="Dishaw L.J."/>
        </authorList>
    </citation>
    <scope>NUCLEOTIDE SEQUENCE</scope>
    <source>
        <strain evidence="7">3313</strain>
    </source>
</reference>
<dbReference type="InterPro" id="IPR029787">
    <property type="entry name" value="Nucleotide_cyclase"/>
</dbReference>
<dbReference type="InterPro" id="IPR000160">
    <property type="entry name" value="GGDEF_dom"/>
</dbReference>
<evidence type="ECO:0000256" key="5">
    <source>
        <dbReference type="SAM" id="SignalP"/>
    </source>
</evidence>
<keyword evidence="4" id="KW-0812">Transmembrane</keyword>
<dbReference type="Proteomes" id="UP001259340">
    <property type="component" value="Unassembled WGS sequence"/>
</dbReference>
<protein>
    <recommendedName>
        <fullName evidence="2">diguanylate cyclase</fullName>
        <ecNumber evidence="2">2.7.7.65</ecNumber>
    </recommendedName>
</protein>
<reference evidence="8 10" key="1">
    <citation type="journal article" date="2022" name="bioRxiv">
        <title>Prophages regulate Shewanella fidelis 3313 motility and biofilm formation: implications for gut colonization dynamics in Ciona robusta.</title>
        <authorList>
            <person name="Natarajan O."/>
            <person name="Gibboney S.L."/>
            <person name="Young M.N."/>
            <person name="Lim S.J."/>
            <person name="Pluta N."/>
            <person name="Atkinson C.G."/>
            <person name="Leigh B.A."/>
            <person name="Liberti A."/>
            <person name="Kees E.D."/>
            <person name="Breitbart M."/>
            <person name="Gralnick J.A."/>
            <person name="Dishaw L.J."/>
        </authorList>
    </citation>
    <scope>NUCLEOTIDE SEQUENCE [LARGE SCALE GENOMIC DNA]</scope>
    <source>
        <strain evidence="8 10">JG4066</strain>
    </source>
</reference>
<dbReference type="InterPro" id="IPR011990">
    <property type="entry name" value="TPR-like_helical_dom_sf"/>
</dbReference>
<proteinExistence type="predicted"/>
<dbReference type="InterPro" id="IPR019734">
    <property type="entry name" value="TPR_rpt"/>
</dbReference>
<keyword evidence="5" id="KW-0732">Signal</keyword>
<comment type="catalytic activity">
    <reaction evidence="3">
        <text>2 GTP = 3',3'-c-di-GMP + 2 diphosphate</text>
        <dbReference type="Rhea" id="RHEA:24898"/>
        <dbReference type="ChEBI" id="CHEBI:33019"/>
        <dbReference type="ChEBI" id="CHEBI:37565"/>
        <dbReference type="ChEBI" id="CHEBI:58805"/>
        <dbReference type="EC" id="2.7.7.65"/>
    </reaction>
</comment>
<evidence type="ECO:0000313" key="9">
    <source>
        <dbReference type="Proteomes" id="UP001259340"/>
    </source>
</evidence>
<dbReference type="SUPFAM" id="SSF55073">
    <property type="entry name" value="Nucleotide cyclase"/>
    <property type="match status" value="1"/>
</dbReference>
<dbReference type="GO" id="GO:0052621">
    <property type="term" value="F:diguanylate cyclase activity"/>
    <property type="evidence" value="ECO:0007669"/>
    <property type="project" value="UniProtKB-EC"/>
</dbReference>